<dbReference type="Gene3D" id="3.40.50.360">
    <property type="match status" value="1"/>
</dbReference>
<dbReference type="GO" id="GO:0046872">
    <property type="term" value="F:metal ion binding"/>
    <property type="evidence" value="ECO:0007669"/>
    <property type="project" value="InterPro"/>
</dbReference>
<dbReference type="SUPFAM" id="SSF52218">
    <property type="entry name" value="Flavoproteins"/>
    <property type="match status" value="1"/>
</dbReference>
<dbReference type="Pfam" id="PF00258">
    <property type="entry name" value="Flavodoxin_1"/>
    <property type="match status" value="1"/>
</dbReference>
<dbReference type="AlphaFoldDB" id="A0A964W0M4"/>
<accession>A0A964W0M4</accession>
<sequence>MEKNIMLNENTYWVGKVDDRDVPFHRLTLTKGTTYNSYLLNTEKPTVIDTVDISFGREFVQNLSNIIELDKIKYIVINHTEPDHSGALGSLAAKAKNAVIVCTEPAVNELKEMYRLHSREFLVVSDGDTLDIGGKILKFMQTPYLHTEETMITYCEDDKILFPCDIFSTHVANYEYFNDLAKEDIKEDFTVYYKLIMHPHRRYVQEMIEKIKDLDIKIIAPSHGFIIRDDVQSFIDIYDNMSKSTNQIKKSLVLYSTMTGNTKKIATILKEKFEEQNITSEIMDVNKVPMEEIISAINEADTIFFGSSTRYGDMIGNMEEVLKNLKTLNLESKLGAAFGSYGWSGEAIEVIQDYLNESNLKALNTSDIIKSTGMTDIELPLRIRFSSKEDSLKSIDRLVTYTSDLLLSAI</sequence>
<dbReference type="PIRSF" id="PIRSF005243">
    <property type="entry name" value="ROO"/>
    <property type="match status" value="1"/>
</dbReference>
<dbReference type="InterPro" id="IPR008254">
    <property type="entry name" value="Flavodoxin/NO_synth"/>
</dbReference>
<dbReference type="SMART" id="SM00849">
    <property type="entry name" value="Lactamase_B"/>
    <property type="match status" value="1"/>
</dbReference>
<evidence type="ECO:0000256" key="1">
    <source>
        <dbReference type="ARBA" id="ARBA00007121"/>
    </source>
</evidence>
<dbReference type="Gene3D" id="3.60.15.10">
    <property type="entry name" value="Ribonuclease Z/Hydroxyacylglutathione hydrolase-like"/>
    <property type="match status" value="1"/>
</dbReference>
<evidence type="ECO:0000313" key="3">
    <source>
        <dbReference type="EMBL" id="MVX62123.1"/>
    </source>
</evidence>
<dbReference type="InterPro" id="IPR001279">
    <property type="entry name" value="Metallo-B-lactamas"/>
</dbReference>
<reference evidence="3" key="1">
    <citation type="submission" date="2019-12" db="EMBL/GenBank/DDBJ databases">
        <title>Microbes associate with the intestines of laboratory mice.</title>
        <authorList>
            <person name="Navarre W."/>
            <person name="Wong E."/>
        </authorList>
    </citation>
    <scope>NUCLEOTIDE SEQUENCE</scope>
    <source>
        <strain evidence="3">NM79_F5</strain>
    </source>
</reference>
<dbReference type="GO" id="GO:0009055">
    <property type="term" value="F:electron transfer activity"/>
    <property type="evidence" value="ECO:0007669"/>
    <property type="project" value="InterPro"/>
</dbReference>
<dbReference type="InterPro" id="IPR016440">
    <property type="entry name" value="Rubredoxin-O_OxRdtase"/>
</dbReference>
<dbReference type="RefSeq" id="WP_160357595.1">
    <property type="nucleotide sequence ID" value="NZ_WSRQ01000001.1"/>
</dbReference>
<protein>
    <submittedName>
        <fullName evidence="3">MBL fold metallo-hydrolase</fullName>
    </submittedName>
</protein>
<name>A0A964W0M4_9CLOT</name>
<dbReference type="GO" id="GO:0016651">
    <property type="term" value="F:oxidoreductase activity, acting on NAD(P)H"/>
    <property type="evidence" value="ECO:0007669"/>
    <property type="project" value="UniProtKB-ARBA"/>
</dbReference>
<dbReference type="InterPro" id="IPR045761">
    <property type="entry name" value="ODP_dom"/>
</dbReference>
<gene>
    <name evidence="3" type="ORF">GKZ28_00215</name>
</gene>
<dbReference type="InterPro" id="IPR036866">
    <property type="entry name" value="RibonucZ/Hydroxyglut_hydro"/>
</dbReference>
<dbReference type="PANTHER" id="PTHR43717:SF1">
    <property type="entry name" value="ANAEROBIC NITRIC OXIDE REDUCTASE FLAVORUBREDOXIN"/>
    <property type="match status" value="1"/>
</dbReference>
<comment type="caution">
    <text evidence="3">The sequence shown here is derived from an EMBL/GenBank/DDBJ whole genome shotgun (WGS) entry which is preliminary data.</text>
</comment>
<organism evidence="3 4">
    <name type="scientific">Clostridium chromiireducens</name>
    <dbReference type="NCBI Taxonomy" id="225345"/>
    <lineage>
        <taxon>Bacteria</taxon>
        <taxon>Bacillati</taxon>
        <taxon>Bacillota</taxon>
        <taxon>Clostridia</taxon>
        <taxon>Eubacteriales</taxon>
        <taxon>Clostridiaceae</taxon>
        <taxon>Clostridium</taxon>
    </lineage>
</organism>
<dbReference type="CDD" id="cd07709">
    <property type="entry name" value="flavodiiron_proteins_MBL-fold"/>
    <property type="match status" value="1"/>
</dbReference>
<dbReference type="InterPro" id="IPR029039">
    <property type="entry name" value="Flavoprotein-like_sf"/>
</dbReference>
<evidence type="ECO:0000259" key="2">
    <source>
        <dbReference type="PROSITE" id="PS50902"/>
    </source>
</evidence>
<evidence type="ECO:0000313" key="4">
    <source>
        <dbReference type="Proteomes" id="UP000656077"/>
    </source>
</evidence>
<dbReference type="Pfam" id="PF19583">
    <property type="entry name" value="ODP"/>
    <property type="match status" value="1"/>
</dbReference>
<comment type="similarity">
    <text evidence="1">In the N-terminal section; belongs to the zinc metallo-hydrolase group 3 family.</text>
</comment>
<dbReference type="InterPro" id="IPR001226">
    <property type="entry name" value="Flavodoxin_CS"/>
</dbReference>
<proteinExistence type="inferred from homology"/>
<dbReference type="PROSITE" id="PS50902">
    <property type="entry name" value="FLAVODOXIN_LIKE"/>
    <property type="match status" value="1"/>
</dbReference>
<dbReference type="PROSITE" id="PS00201">
    <property type="entry name" value="FLAVODOXIN"/>
    <property type="match status" value="1"/>
</dbReference>
<dbReference type="EMBL" id="WSRQ01000001">
    <property type="protein sequence ID" value="MVX62123.1"/>
    <property type="molecule type" value="Genomic_DNA"/>
</dbReference>
<dbReference type="Proteomes" id="UP000656077">
    <property type="component" value="Unassembled WGS sequence"/>
</dbReference>
<feature type="domain" description="Flavodoxin-like" evidence="2">
    <location>
        <begin position="251"/>
        <end position="406"/>
    </location>
</feature>
<dbReference type="SUPFAM" id="SSF56281">
    <property type="entry name" value="Metallo-hydrolase/oxidoreductase"/>
    <property type="match status" value="1"/>
</dbReference>
<dbReference type="PANTHER" id="PTHR43717">
    <property type="entry name" value="ANAEROBIC NITRIC OXIDE REDUCTASE FLAVORUBREDOXIN"/>
    <property type="match status" value="1"/>
</dbReference>
<dbReference type="GO" id="GO:0010181">
    <property type="term" value="F:FMN binding"/>
    <property type="evidence" value="ECO:0007669"/>
    <property type="project" value="InterPro"/>
</dbReference>